<dbReference type="SUPFAM" id="SSF53300">
    <property type="entry name" value="vWA-like"/>
    <property type="match status" value="1"/>
</dbReference>
<dbReference type="Pfam" id="PF14516">
    <property type="entry name" value="AAA_35"/>
    <property type="match status" value="1"/>
</dbReference>
<name>A0A552EB95_MICAE</name>
<dbReference type="PANTHER" id="PTHR34706:SF1">
    <property type="entry name" value="VWFA DOMAIN-CONTAINING PROTEIN"/>
    <property type="match status" value="1"/>
</dbReference>
<dbReference type="EMBL" id="SFBK01000005">
    <property type="protein sequence ID" value="TRU31724.1"/>
    <property type="molecule type" value="Genomic_DNA"/>
</dbReference>
<dbReference type="Gene3D" id="3.40.50.410">
    <property type="entry name" value="von Willebrand factor, type A domain"/>
    <property type="match status" value="1"/>
</dbReference>
<dbReference type="PANTHER" id="PTHR34706">
    <property type="entry name" value="SLR1338 PROTEIN"/>
    <property type="match status" value="1"/>
</dbReference>
<dbReference type="SUPFAM" id="SSF52540">
    <property type="entry name" value="P-loop containing nucleoside triphosphate hydrolases"/>
    <property type="match status" value="1"/>
</dbReference>
<dbReference type="SMART" id="SM00327">
    <property type="entry name" value="VWA"/>
    <property type="match status" value="1"/>
</dbReference>
<accession>A0A552EB95</accession>
<evidence type="ECO:0000259" key="1">
    <source>
        <dbReference type="PROSITE" id="PS50234"/>
    </source>
</evidence>
<dbReference type="AlphaFoldDB" id="A0A552EB95"/>
<proteinExistence type="predicted"/>
<dbReference type="InterPro" id="IPR036465">
    <property type="entry name" value="vWFA_dom_sf"/>
</dbReference>
<dbReference type="InterPro" id="IPR027417">
    <property type="entry name" value="P-loop_NTPase"/>
</dbReference>
<dbReference type="InterPro" id="IPR002035">
    <property type="entry name" value="VWF_A"/>
</dbReference>
<comment type="caution">
    <text evidence="2">The sequence shown here is derived from an EMBL/GenBank/DDBJ whole genome shotgun (WGS) entry which is preliminary data.</text>
</comment>
<dbReference type="PROSITE" id="PS50234">
    <property type="entry name" value="VWFA"/>
    <property type="match status" value="1"/>
</dbReference>
<organism evidence="2 3">
    <name type="scientific">Microcystis aeruginosa Ma_QC_B_20070730_S2</name>
    <dbReference type="NCBI Taxonomy" id="2486256"/>
    <lineage>
        <taxon>Bacteria</taxon>
        <taxon>Bacillati</taxon>
        <taxon>Cyanobacteriota</taxon>
        <taxon>Cyanophyceae</taxon>
        <taxon>Oscillatoriophycideae</taxon>
        <taxon>Chroococcales</taxon>
        <taxon>Microcystaceae</taxon>
        <taxon>Microcystis</taxon>
    </lineage>
</organism>
<dbReference type="Gene3D" id="3.40.50.300">
    <property type="entry name" value="P-loop containing nucleotide triphosphate hydrolases"/>
    <property type="match status" value="1"/>
</dbReference>
<reference evidence="2 3" key="1">
    <citation type="submission" date="2019-01" db="EMBL/GenBank/DDBJ databases">
        <title>Coherence of Microcystis species and biogeography revealed through population genomics.</title>
        <authorList>
            <person name="Perez-Carrascal O.M."/>
            <person name="Terrat Y."/>
            <person name="Giani A."/>
            <person name="Fortin N."/>
            <person name="Tromas N."/>
            <person name="Shapiro B.J."/>
        </authorList>
    </citation>
    <scope>NUCLEOTIDE SEQUENCE [LARGE SCALE GENOMIC DNA]</scope>
    <source>
        <strain evidence="2">Ma_QC_B_20070730_S2</strain>
    </source>
</reference>
<feature type="domain" description="VWFA" evidence="1">
    <location>
        <begin position="399"/>
        <end position="597"/>
    </location>
</feature>
<sequence>MLNRSKPYYYLAGEMPLDVECYVERAIDRELLDFFIEVHDLRLAFILAPRQMGKTSLIRKFKKRINEQKIAVYVEIDFQAHGSVKSEENLYNNLLKHIVEQSTQGIEDENLNKKIDSIMESKKQISSALKFQDCLKHILEFIGNKKIIIFIDEVQYLLDWGLQNIFFSMMRGIAQRDENLWNNLKFVLVGVMNPNDLITSSGQIFNKYQLFEMTNISNCEPLWKGLLEVTSSPAQAAKVVEVILGFTGGKPYLTQYFCESILREGKNKKLDLNNQSNFEQSLKDIFNKKIIPELMEKDPQHHIKSIRNRFLLSERNLREKIKALTLYQQLLTNPTHIHWNESYEQKELIISGLAIRDGNTINIACPIYSGIFDIKWTQRIIQTITQRLECAMSEKIERDYVLIIDRSPSMTELEPDGRSRWETIEEFVCDSLTKKMSEIDMDGMVVYFFSGKPHRFDENITPHFVKSLFRDLGTGGLGTNLAGVLKDALDDYFQRQDAGLIKKDGEWILIVTDGQPNQKKPVFDEIVKATQKIKSRSELAITFLRIGQDADAINFLKEIDDDLIKKHQAALDICDTKDFYELEENDFNWLERQAFHD</sequence>
<protein>
    <recommendedName>
        <fullName evidence="1">VWFA domain-containing protein</fullName>
    </recommendedName>
</protein>
<gene>
    <name evidence="2" type="ORF">EWV80_00175</name>
</gene>
<dbReference type="Proteomes" id="UP000320551">
    <property type="component" value="Unassembled WGS sequence"/>
</dbReference>
<evidence type="ECO:0000313" key="2">
    <source>
        <dbReference type="EMBL" id="TRU31724.1"/>
    </source>
</evidence>
<evidence type="ECO:0000313" key="3">
    <source>
        <dbReference type="Proteomes" id="UP000320551"/>
    </source>
</evidence>